<dbReference type="AlphaFoldDB" id="A0A392NDK0"/>
<sequence length="145" mass="16228">LAVTTADTHVQLYEGNMTANSGAVSVAPPENKVDDFDNGRLNATLRDVSAYAILETTQKVVIVPYDDFDEVVRADLQVIKQVWADMDKGEKPSTPFITKSQKKNKCPCEMGGGLANWKVEFFANSLYMDDYFVLLYLGYFWGKVN</sequence>
<feature type="non-terminal residue" evidence="1">
    <location>
        <position position="1"/>
    </location>
</feature>
<protein>
    <submittedName>
        <fullName evidence="1">Uncharacterized protein</fullName>
    </submittedName>
</protein>
<keyword evidence="2" id="KW-1185">Reference proteome</keyword>
<accession>A0A392NDK0</accession>
<evidence type="ECO:0000313" key="1">
    <source>
        <dbReference type="EMBL" id="MCH97215.1"/>
    </source>
</evidence>
<proteinExistence type="predicted"/>
<dbReference type="EMBL" id="LXQA010034373">
    <property type="protein sequence ID" value="MCH97215.1"/>
    <property type="molecule type" value="Genomic_DNA"/>
</dbReference>
<evidence type="ECO:0000313" key="2">
    <source>
        <dbReference type="Proteomes" id="UP000265520"/>
    </source>
</evidence>
<organism evidence="1 2">
    <name type="scientific">Trifolium medium</name>
    <dbReference type="NCBI Taxonomy" id="97028"/>
    <lineage>
        <taxon>Eukaryota</taxon>
        <taxon>Viridiplantae</taxon>
        <taxon>Streptophyta</taxon>
        <taxon>Embryophyta</taxon>
        <taxon>Tracheophyta</taxon>
        <taxon>Spermatophyta</taxon>
        <taxon>Magnoliopsida</taxon>
        <taxon>eudicotyledons</taxon>
        <taxon>Gunneridae</taxon>
        <taxon>Pentapetalae</taxon>
        <taxon>rosids</taxon>
        <taxon>fabids</taxon>
        <taxon>Fabales</taxon>
        <taxon>Fabaceae</taxon>
        <taxon>Papilionoideae</taxon>
        <taxon>50 kb inversion clade</taxon>
        <taxon>NPAAA clade</taxon>
        <taxon>Hologalegina</taxon>
        <taxon>IRL clade</taxon>
        <taxon>Trifolieae</taxon>
        <taxon>Trifolium</taxon>
    </lineage>
</organism>
<name>A0A392NDK0_9FABA</name>
<dbReference type="Proteomes" id="UP000265520">
    <property type="component" value="Unassembled WGS sequence"/>
</dbReference>
<reference evidence="1 2" key="1">
    <citation type="journal article" date="2018" name="Front. Plant Sci.">
        <title>Red Clover (Trifolium pratense) and Zigzag Clover (T. medium) - A Picture of Genomic Similarities and Differences.</title>
        <authorList>
            <person name="Dluhosova J."/>
            <person name="Istvanek J."/>
            <person name="Nedelnik J."/>
            <person name="Repkova J."/>
        </authorList>
    </citation>
    <scope>NUCLEOTIDE SEQUENCE [LARGE SCALE GENOMIC DNA]</scope>
    <source>
        <strain evidence="2">cv. 10/8</strain>
        <tissue evidence="1">Leaf</tissue>
    </source>
</reference>
<gene>
    <name evidence="1" type="ORF">A2U01_0018208</name>
</gene>
<comment type="caution">
    <text evidence="1">The sequence shown here is derived from an EMBL/GenBank/DDBJ whole genome shotgun (WGS) entry which is preliminary data.</text>
</comment>